<dbReference type="SUPFAM" id="SSF88713">
    <property type="entry name" value="Glycoside hydrolase/deacetylase"/>
    <property type="match status" value="1"/>
</dbReference>
<organism evidence="4 5">
    <name type="scientific">Chitinophaga agri</name>
    <dbReference type="NCBI Taxonomy" id="2703787"/>
    <lineage>
        <taxon>Bacteria</taxon>
        <taxon>Pseudomonadati</taxon>
        <taxon>Bacteroidota</taxon>
        <taxon>Chitinophagia</taxon>
        <taxon>Chitinophagales</taxon>
        <taxon>Chitinophagaceae</taxon>
        <taxon>Chitinophaga</taxon>
    </lineage>
</organism>
<sequence>MKHICLYFQLHQPFRLRKYSFFSIGGDDLYFDDVQNREIIQRVARNCYLPFNQLLLQLIISTGYQFRVSFSLSGTVISQLQVYAPEVLASFRALVDTGCVELLGETSAHSLAGIISEREFRRQVTAHKHLVRQLFGQMPQTFRNTELIYADQLAPVVHDLGFDTILAEGTSGILEWRSPDYMYAAESCPAVRLLLKNGRLSDDIAFRFSDSSWSGWPLTAATYLSWLNAISGDAPIINLFMDYESFGEHIPQSSGISGFMEAFISGAISAGYTFVTPQEAGALLPVSSTLSFPAYTSWADTEKDLSAWLGNDMQREAFHALYQLEDQVMKYGHQQDILTCWNRLQSSDHFYYMSTKGMSDGDVHNYFSPYASPFNAFINYMNVLTDFSIRVRKKTAAGPSYVRPYV</sequence>
<dbReference type="Gene3D" id="3.20.110.20">
    <property type="match status" value="1"/>
</dbReference>
<keyword evidence="2" id="KW-0119">Carbohydrate metabolism</keyword>
<evidence type="ECO:0000256" key="1">
    <source>
        <dbReference type="ARBA" id="ARBA00006821"/>
    </source>
</evidence>
<dbReference type="KEGG" id="chih:GWR21_00720"/>
<dbReference type="InterPro" id="IPR004300">
    <property type="entry name" value="Glyco_hydro_57_N"/>
</dbReference>
<dbReference type="AlphaFoldDB" id="A0A6B9Z7E8"/>
<feature type="domain" description="Glycoside hydrolase family 57 N-terminal" evidence="3">
    <location>
        <begin position="6"/>
        <end position="280"/>
    </location>
</feature>
<dbReference type="PANTHER" id="PTHR36306:SF1">
    <property type="entry name" value="ALPHA-AMYLASE-RELATED"/>
    <property type="match status" value="1"/>
</dbReference>
<proteinExistence type="inferred from homology"/>
<evidence type="ECO:0000313" key="5">
    <source>
        <dbReference type="Proteomes" id="UP000476411"/>
    </source>
</evidence>
<dbReference type="GO" id="GO:0003824">
    <property type="term" value="F:catalytic activity"/>
    <property type="evidence" value="ECO:0007669"/>
    <property type="project" value="InterPro"/>
</dbReference>
<evidence type="ECO:0000313" key="4">
    <source>
        <dbReference type="EMBL" id="QHS58168.1"/>
    </source>
</evidence>
<dbReference type="CDD" id="cd10795">
    <property type="entry name" value="GH57N_MJA1_like"/>
    <property type="match status" value="1"/>
</dbReference>
<dbReference type="PANTHER" id="PTHR36306">
    <property type="entry name" value="ALPHA-AMYLASE-RELATED-RELATED"/>
    <property type="match status" value="1"/>
</dbReference>
<name>A0A6B9Z7E8_9BACT</name>
<evidence type="ECO:0000256" key="2">
    <source>
        <dbReference type="ARBA" id="ARBA00023277"/>
    </source>
</evidence>
<dbReference type="EMBL" id="CP048113">
    <property type="protein sequence ID" value="QHS58168.1"/>
    <property type="molecule type" value="Genomic_DNA"/>
</dbReference>
<comment type="similarity">
    <text evidence="1">Belongs to the glycosyl hydrolase 57 family.</text>
</comment>
<dbReference type="GO" id="GO:0005975">
    <property type="term" value="P:carbohydrate metabolic process"/>
    <property type="evidence" value="ECO:0007669"/>
    <property type="project" value="InterPro"/>
</dbReference>
<keyword evidence="5" id="KW-1185">Reference proteome</keyword>
<dbReference type="RefSeq" id="WP_162329873.1">
    <property type="nucleotide sequence ID" value="NZ_CP048113.1"/>
</dbReference>
<dbReference type="InterPro" id="IPR052046">
    <property type="entry name" value="GH57_Enzymes"/>
</dbReference>
<dbReference type="InterPro" id="IPR011330">
    <property type="entry name" value="Glyco_hydro/deAcase_b/a-brl"/>
</dbReference>
<dbReference type="Proteomes" id="UP000476411">
    <property type="component" value="Chromosome"/>
</dbReference>
<dbReference type="Pfam" id="PF03065">
    <property type="entry name" value="Glyco_hydro_57"/>
    <property type="match status" value="1"/>
</dbReference>
<gene>
    <name evidence="4" type="ORF">GWR21_00720</name>
</gene>
<accession>A0A6B9Z7E8</accession>
<protein>
    <submittedName>
        <fullName evidence="4">Alpha-amylase</fullName>
    </submittedName>
</protein>
<reference evidence="4 5" key="1">
    <citation type="submission" date="2020-01" db="EMBL/GenBank/DDBJ databases">
        <title>Complete genome sequence of Chitinophaga sp. H33E-04 isolated from quinoa roots.</title>
        <authorList>
            <person name="Weon H.-Y."/>
            <person name="Lee S.A."/>
        </authorList>
    </citation>
    <scope>NUCLEOTIDE SEQUENCE [LARGE SCALE GENOMIC DNA]</scope>
    <source>
        <strain evidence="4 5">H33E-04</strain>
    </source>
</reference>
<evidence type="ECO:0000259" key="3">
    <source>
        <dbReference type="Pfam" id="PF03065"/>
    </source>
</evidence>